<keyword evidence="3" id="KW-1133">Transmembrane helix</keyword>
<feature type="coiled-coil region" evidence="1">
    <location>
        <begin position="142"/>
        <end position="176"/>
    </location>
</feature>
<comment type="caution">
    <text evidence="4">The sequence shown here is derived from an EMBL/GenBank/DDBJ whole genome shotgun (WGS) entry which is preliminary data.</text>
</comment>
<reference evidence="4" key="1">
    <citation type="submission" date="2021-02" db="EMBL/GenBank/DDBJ databases">
        <authorList>
            <person name="Nowell W R."/>
        </authorList>
    </citation>
    <scope>NUCLEOTIDE SEQUENCE</scope>
    <source>
        <strain evidence="4">Ploen Becks lab</strain>
    </source>
</reference>
<dbReference type="EMBL" id="CAJNOC010001111">
    <property type="protein sequence ID" value="CAF0835901.1"/>
    <property type="molecule type" value="Genomic_DNA"/>
</dbReference>
<organism evidence="4 5">
    <name type="scientific">Brachionus calyciflorus</name>
    <dbReference type="NCBI Taxonomy" id="104777"/>
    <lineage>
        <taxon>Eukaryota</taxon>
        <taxon>Metazoa</taxon>
        <taxon>Spiralia</taxon>
        <taxon>Gnathifera</taxon>
        <taxon>Rotifera</taxon>
        <taxon>Eurotatoria</taxon>
        <taxon>Monogononta</taxon>
        <taxon>Pseudotrocha</taxon>
        <taxon>Ploima</taxon>
        <taxon>Brachionidae</taxon>
        <taxon>Brachionus</taxon>
    </lineage>
</organism>
<proteinExistence type="predicted"/>
<feature type="compositionally biased region" description="Polar residues" evidence="2">
    <location>
        <begin position="197"/>
        <end position="213"/>
    </location>
</feature>
<evidence type="ECO:0000313" key="4">
    <source>
        <dbReference type="EMBL" id="CAF0835901.1"/>
    </source>
</evidence>
<keyword evidence="5" id="KW-1185">Reference proteome</keyword>
<feature type="region of interest" description="Disordered" evidence="2">
    <location>
        <begin position="194"/>
        <end position="214"/>
    </location>
</feature>
<evidence type="ECO:0000256" key="3">
    <source>
        <dbReference type="SAM" id="Phobius"/>
    </source>
</evidence>
<gene>
    <name evidence="4" type="ORF">OXX778_LOCUS8204</name>
</gene>
<evidence type="ECO:0000256" key="1">
    <source>
        <dbReference type="SAM" id="Coils"/>
    </source>
</evidence>
<feature type="transmembrane region" description="Helical" evidence="3">
    <location>
        <begin position="237"/>
        <end position="262"/>
    </location>
</feature>
<keyword evidence="3" id="KW-0472">Membrane</keyword>
<dbReference type="AlphaFoldDB" id="A0A813V6L8"/>
<dbReference type="Proteomes" id="UP000663879">
    <property type="component" value="Unassembled WGS sequence"/>
</dbReference>
<protein>
    <submittedName>
        <fullName evidence="4">Uncharacterized protein</fullName>
    </submittedName>
</protein>
<accession>A0A813V6L8</accession>
<sequence>MQNRDGDTNAEKHIFKVLYECGKDISRFKYFIFFIGTSLDNSKLRQKIHKIQQKLFENCKLQKEAILHAVKKSTDRNDTDRLICYTLSILTYFELLMKRLNILVRNFPPDNVCLVNLDVDELLDVDTDEVTILNEVTNEPSLFELKDNYESHIEMIRTLREQVEQLDVNLGRYNVRQESSDFIGKINEFNEDKDQEQNLTNRKNSNKSTTRTPINISKNNKQIKNSKLKEICNRRKFLCTIVIIIVICVIIIAIVCGLVFGLRKT</sequence>
<dbReference type="OrthoDB" id="10638292at2759"/>
<evidence type="ECO:0000313" key="5">
    <source>
        <dbReference type="Proteomes" id="UP000663879"/>
    </source>
</evidence>
<name>A0A813V6L8_9BILA</name>
<keyword evidence="3" id="KW-0812">Transmembrane</keyword>
<evidence type="ECO:0000256" key="2">
    <source>
        <dbReference type="SAM" id="MobiDB-lite"/>
    </source>
</evidence>
<keyword evidence="1" id="KW-0175">Coiled coil</keyword>